<organism evidence="1 2">
    <name type="scientific">Dentipellis fragilis</name>
    <dbReference type="NCBI Taxonomy" id="205917"/>
    <lineage>
        <taxon>Eukaryota</taxon>
        <taxon>Fungi</taxon>
        <taxon>Dikarya</taxon>
        <taxon>Basidiomycota</taxon>
        <taxon>Agaricomycotina</taxon>
        <taxon>Agaricomycetes</taxon>
        <taxon>Russulales</taxon>
        <taxon>Hericiaceae</taxon>
        <taxon>Dentipellis</taxon>
    </lineage>
</organism>
<name>A0A4Y9XQJ8_9AGAM</name>
<comment type="caution">
    <text evidence="1">The sequence shown here is derived from an EMBL/GenBank/DDBJ whole genome shotgun (WGS) entry which is preliminary data.</text>
</comment>
<evidence type="ECO:0000313" key="1">
    <source>
        <dbReference type="EMBL" id="TFY52042.1"/>
    </source>
</evidence>
<sequence>MAPRGLYRASEAEAHRQATVAIREHHLYMLETGRGADRDANAGAITLTIARAGEYNPRVIGTTDVHRAGSPDLGGLVVTLPHHPVLPDAWAPAATQGPTEPHVYAMPQLIAMLIMRHRNHRTVKLCLPPSRPSPAFRKRSMLAEAVVLEDVLVASRAFAFSVSNTPDPTPLSFFRVCVHISHLRHGTAASYLLTKPNDILYHGSGSPTSAACGAPPHPRTRASFGRTENRFTLSWARAILSRACSQSIPQIMSRLHLEDGDDRLFLARPPRSTHATPRVSVAPLPQWQNHAARGPFHCCAPTPRSGLVELEEQSLTGADYPVACPLRNARPPDIRPEELPAIEQPVTRAEMSTHSTSAFVCVYAVGLPLGPLDFPAAADV</sequence>
<dbReference type="AlphaFoldDB" id="A0A4Y9XQJ8"/>
<keyword evidence="2" id="KW-1185">Reference proteome</keyword>
<gene>
    <name evidence="1" type="ORF">EVG20_g10732</name>
</gene>
<protein>
    <submittedName>
        <fullName evidence="1">Uncharacterized protein</fullName>
    </submittedName>
</protein>
<proteinExistence type="predicted"/>
<dbReference type="EMBL" id="SEOQ01001383">
    <property type="protein sequence ID" value="TFY52042.1"/>
    <property type="molecule type" value="Genomic_DNA"/>
</dbReference>
<reference evidence="1 2" key="1">
    <citation type="submission" date="2019-02" db="EMBL/GenBank/DDBJ databases">
        <title>Genome sequencing of the rare red list fungi Dentipellis fragilis.</title>
        <authorList>
            <person name="Buettner E."/>
            <person name="Kellner H."/>
        </authorList>
    </citation>
    <scope>NUCLEOTIDE SEQUENCE [LARGE SCALE GENOMIC DNA]</scope>
    <source>
        <strain evidence="1 2">DSM 105465</strain>
    </source>
</reference>
<dbReference type="Proteomes" id="UP000298327">
    <property type="component" value="Unassembled WGS sequence"/>
</dbReference>
<accession>A0A4Y9XQJ8</accession>
<evidence type="ECO:0000313" key="2">
    <source>
        <dbReference type="Proteomes" id="UP000298327"/>
    </source>
</evidence>